<feature type="compositionally biased region" description="Basic and acidic residues" evidence="2">
    <location>
        <begin position="413"/>
        <end position="437"/>
    </location>
</feature>
<sequence length="445" mass="48207">MFKQFIISVYLHKMLQYHQRRGFNLVSLSQFNLPIAVPTVKLLPTPGGRGALPACVSTTTLMNRKGLQNKNCKPVTTEDALGMNGTGSTSISGADLYDPDQPLWNNNGLEASAALSGLHSPEIDGTEFLLNEDISDYHHGSLCDAVMGRTEQAYPSSQGNYSQVKQIGSKVMDSSMKSLTDCLRKSRKPTTKAQFFKEGGGRTSLKAPDAVMGNRFIKMWWANRDNTPHGGINSGSGASSGGVKGDIDQAAKRQKVGIAADSAKASTPRSSEPDASAATPCSMGMIDKDMSTENVLSPSHKSKHQSCLSAPLAHPFPMSKYNLDNRPTAFRVISPLPSDFANEHFPQYDDLISVELEDMENDDDGIVSETLNNCSAPKKISSSAPKEPLEADEDQTEENFACSFSQEVASYRRESENSDVKSFAEHTDLAEVSEHRPSPTSSVTV</sequence>
<keyword evidence="4" id="KW-1185">Reference proteome</keyword>
<reference evidence="3" key="1">
    <citation type="submission" date="2019-09" db="EMBL/GenBank/DDBJ databases">
        <title>Draft genome information of white flower Hibiscus syriacus.</title>
        <authorList>
            <person name="Kim Y.-M."/>
        </authorList>
    </citation>
    <scope>NUCLEOTIDE SEQUENCE [LARGE SCALE GENOMIC DNA]</scope>
    <source>
        <strain evidence="3">YM2019G1</strain>
    </source>
</reference>
<name>A0A6A3D5E9_HIBSY</name>
<evidence type="ECO:0000256" key="1">
    <source>
        <dbReference type="ARBA" id="ARBA00022884"/>
    </source>
</evidence>
<proteinExistence type="predicted"/>
<evidence type="ECO:0000313" key="4">
    <source>
        <dbReference type="Proteomes" id="UP000436088"/>
    </source>
</evidence>
<dbReference type="PANTHER" id="PTHR14398">
    <property type="entry name" value="RNA RECOGNITION RRM/RNP DOMAIN"/>
    <property type="match status" value="1"/>
</dbReference>
<protein>
    <submittedName>
        <fullName evidence="3">Uncharacterized protein</fullName>
    </submittedName>
</protein>
<accession>A0A6A3D5E9</accession>
<keyword evidence="1" id="KW-0694">RNA-binding</keyword>
<evidence type="ECO:0000313" key="3">
    <source>
        <dbReference type="EMBL" id="KAE8734522.1"/>
    </source>
</evidence>
<feature type="compositionally biased region" description="Low complexity" evidence="2">
    <location>
        <begin position="375"/>
        <end position="386"/>
    </location>
</feature>
<dbReference type="PANTHER" id="PTHR14398:SF6">
    <property type="entry name" value="ZINC FINGER, CCCH-TYPE, NUCLEOTIDE-BINDING ALPHA-BETA PLAIT DOMAIN PROTEIN-RELATED"/>
    <property type="match status" value="1"/>
</dbReference>
<dbReference type="AlphaFoldDB" id="A0A6A3D5E9"/>
<dbReference type="GO" id="GO:0005634">
    <property type="term" value="C:nucleus"/>
    <property type="evidence" value="ECO:0007669"/>
    <property type="project" value="TreeGrafter"/>
</dbReference>
<organism evidence="3 4">
    <name type="scientific">Hibiscus syriacus</name>
    <name type="common">Rose of Sharon</name>
    <dbReference type="NCBI Taxonomy" id="106335"/>
    <lineage>
        <taxon>Eukaryota</taxon>
        <taxon>Viridiplantae</taxon>
        <taxon>Streptophyta</taxon>
        <taxon>Embryophyta</taxon>
        <taxon>Tracheophyta</taxon>
        <taxon>Spermatophyta</taxon>
        <taxon>Magnoliopsida</taxon>
        <taxon>eudicotyledons</taxon>
        <taxon>Gunneridae</taxon>
        <taxon>Pentapetalae</taxon>
        <taxon>rosids</taxon>
        <taxon>malvids</taxon>
        <taxon>Malvales</taxon>
        <taxon>Malvaceae</taxon>
        <taxon>Malvoideae</taxon>
        <taxon>Hibiscus</taxon>
    </lineage>
</organism>
<feature type="region of interest" description="Disordered" evidence="2">
    <location>
        <begin position="413"/>
        <end position="445"/>
    </location>
</feature>
<dbReference type="EMBL" id="VEPZ02000069">
    <property type="protein sequence ID" value="KAE8734522.1"/>
    <property type="molecule type" value="Genomic_DNA"/>
</dbReference>
<comment type="caution">
    <text evidence="3">The sequence shown here is derived from an EMBL/GenBank/DDBJ whole genome shotgun (WGS) entry which is preliminary data.</text>
</comment>
<feature type="region of interest" description="Disordered" evidence="2">
    <location>
        <begin position="252"/>
        <end position="281"/>
    </location>
</feature>
<feature type="region of interest" description="Disordered" evidence="2">
    <location>
        <begin position="375"/>
        <end position="398"/>
    </location>
</feature>
<dbReference type="GO" id="GO:0003723">
    <property type="term" value="F:RNA binding"/>
    <property type="evidence" value="ECO:0007669"/>
    <property type="project" value="UniProtKB-KW"/>
</dbReference>
<dbReference type="InterPro" id="IPR045137">
    <property type="entry name" value="RBM26/27"/>
</dbReference>
<gene>
    <name evidence="3" type="ORF">F3Y22_tig00000764pilonHSYRG00227</name>
</gene>
<evidence type="ECO:0000256" key="2">
    <source>
        <dbReference type="SAM" id="MobiDB-lite"/>
    </source>
</evidence>
<dbReference type="Proteomes" id="UP000436088">
    <property type="component" value="Unassembled WGS sequence"/>
</dbReference>